<keyword evidence="2" id="KW-0732">Signal</keyword>
<feature type="signal peptide" evidence="2">
    <location>
        <begin position="1"/>
        <end position="23"/>
    </location>
</feature>
<keyword evidence="4" id="KW-1185">Reference proteome</keyword>
<evidence type="ECO:0000256" key="2">
    <source>
        <dbReference type="SAM" id="SignalP"/>
    </source>
</evidence>
<name>A0A1D1UWF3_RAMVA</name>
<protein>
    <submittedName>
        <fullName evidence="3">Uncharacterized protein</fullName>
    </submittedName>
</protein>
<comment type="caution">
    <text evidence="3">The sequence shown here is derived from an EMBL/GenBank/DDBJ whole genome shotgun (WGS) entry which is preliminary data.</text>
</comment>
<reference evidence="3 4" key="1">
    <citation type="journal article" date="2016" name="Nat. Commun.">
        <title>Extremotolerant tardigrade genome and improved radiotolerance of human cultured cells by tardigrade-unique protein.</title>
        <authorList>
            <person name="Hashimoto T."/>
            <person name="Horikawa D.D."/>
            <person name="Saito Y."/>
            <person name="Kuwahara H."/>
            <person name="Kozuka-Hata H."/>
            <person name="Shin-I T."/>
            <person name="Minakuchi Y."/>
            <person name="Ohishi K."/>
            <person name="Motoyama A."/>
            <person name="Aizu T."/>
            <person name="Enomoto A."/>
            <person name="Kondo K."/>
            <person name="Tanaka S."/>
            <person name="Hara Y."/>
            <person name="Koshikawa S."/>
            <person name="Sagara H."/>
            <person name="Miura T."/>
            <person name="Yokobori S."/>
            <person name="Miyagawa K."/>
            <person name="Suzuki Y."/>
            <person name="Kubo T."/>
            <person name="Oyama M."/>
            <person name="Kohara Y."/>
            <person name="Fujiyama A."/>
            <person name="Arakawa K."/>
            <person name="Katayama T."/>
            <person name="Toyoda A."/>
            <person name="Kunieda T."/>
        </authorList>
    </citation>
    <scope>NUCLEOTIDE SEQUENCE [LARGE SCALE GENOMIC DNA]</scope>
    <source>
        <strain evidence="3 4">YOKOZUNA-1</strain>
    </source>
</reference>
<accession>A0A1D1UWF3</accession>
<dbReference type="EMBL" id="BDGG01000001">
    <property type="protein sequence ID" value="GAU90723.1"/>
    <property type="molecule type" value="Genomic_DNA"/>
</dbReference>
<gene>
    <name evidence="3" type="primary">RvY_03101-1</name>
    <name evidence="3" type="synonym">RvY_03101.1</name>
    <name evidence="3" type="ORF">RvY_03101</name>
</gene>
<dbReference type="Proteomes" id="UP000186922">
    <property type="component" value="Unassembled WGS sequence"/>
</dbReference>
<feature type="chain" id="PRO_5008897705" evidence="2">
    <location>
        <begin position="24"/>
        <end position="81"/>
    </location>
</feature>
<proteinExistence type="predicted"/>
<dbReference type="AlphaFoldDB" id="A0A1D1UWF3"/>
<evidence type="ECO:0000256" key="1">
    <source>
        <dbReference type="SAM" id="MobiDB-lite"/>
    </source>
</evidence>
<evidence type="ECO:0000313" key="3">
    <source>
        <dbReference type="EMBL" id="GAU90723.1"/>
    </source>
</evidence>
<sequence length="81" mass="8694">MPQIAKGIILCLLVATTCHVASSADGEKVDSATSPNPTTEAHGKPEQTSMFIKRQVHLSNNSLHGLNKSEFKAPVGVIFRH</sequence>
<feature type="region of interest" description="Disordered" evidence="1">
    <location>
        <begin position="25"/>
        <end position="47"/>
    </location>
</feature>
<evidence type="ECO:0000313" key="4">
    <source>
        <dbReference type="Proteomes" id="UP000186922"/>
    </source>
</evidence>
<organism evidence="3 4">
    <name type="scientific">Ramazzottius varieornatus</name>
    <name type="common">Water bear</name>
    <name type="synonym">Tardigrade</name>
    <dbReference type="NCBI Taxonomy" id="947166"/>
    <lineage>
        <taxon>Eukaryota</taxon>
        <taxon>Metazoa</taxon>
        <taxon>Ecdysozoa</taxon>
        <taxon>Tardigrada</taxon>
        <taxon>Eutardigrada</taxon>
        <taxon>Parachela</taxon>
        <taxon>Hypsibioidea</taxon>
        <taxon>Ramazzottiidae</taxon>
        <taxon>Ramazzottius</taxon>
    </lineage>
</organism>